<dbReference type="EMBL" id="UINC01087074">
    <property type="protein sequence ID" value="SVC36116.1"/>
    <property type="molecule type" value="Genomic_DNA"/>
</dbReference>
<dbReference type="PANTHER" id="PTHR35335:SF1">
    <property type="entry name" value="UPF0716 PROTEIN FXSA"/>
    <property type="match status" value="1"/>
</dbReference>
<gene>
    <name evidence="3" type="ORF">METZ01_LOCUS288970</name>
</gene>
<dbReference type="InterPro" id="IPR007313">
    <property type="entry name" value="FxsA"/>
</dbReference>
<protein>
    <recommendedName>
        <fullName evidence="4">FxsA cytoplasmic membrane protein</fullName>
    </recommendedName>
</protein>
<dbReference type="Pfam" id="PF04186">
    <property type="entry name" value="FxsA"/>
    <property type="match status" value="1"/>
</dbReference>
<feature type="transmembrane region" description="Helical" evidence="2">
    <location>
        <begin position="99"/>
        <end position="117"/>
    </location>
</feature>
<evidence type="ECO:0008006" key="4">
    <source>
        <dbReference type="Google" id="ProtNLM"/>
    </source>
</evidence>
<reference evidence="3" key="1">
    <citation type="submission" date="2018-05" db="EMBL/GenBank/DDBJ databases">
        <authorList>
            <person name="Lanie J.A."/>
            <person name="Ng W.-L."/>
            <person name="Kazmierczak K.M."/>
            <person name="Andrzejewski T.M."/>
            <person name="Davidsen T.M."/>
            <person name="Wayne K.J."/>
            <person name="Tettelin H."/>
            <person name="Glass J.I."/>
            <person name="Rusch D."/>
            <person name="Podicherti R."/>
            <person name="Tsui H.-C.T."/>
            <person name="Winkler M.E."/>
        </authorList>
    </citation>
    <scope>NUCLEOTIDE SEQUENCE</scope>
</reference>
<proteinExistence type="predicted"/>
<keyword evidence="2" id="KW-1133">Transmembrane helix</keyword>
<name>A0A382LHN8_9ZZZZ</name>
<evidence type="ECO:0000313" key="3">
    <source>
        <dbReference type="EMBL" id="SVC36116.1"/>
    </source>
</evidence>
<feature type="compositionally biased region" description="Basic and acidic residues" evidence="1">
    <location>
        <begin position="143"/>
        <end position="154"/>
    </location>
</feature>
<dbReference type="GO" id="GO:0016020">
    <property type="term" value="C:membrane"/>
    <property type="evidence" value="ECO:0007669"/>
    <property type="project" value="InterPro"/>
</dbReference>
<sequence>VASIKEVGLLFLLFVVVPILELMVIVQVGQSLGAWNTVAVLLIDSLAGAWLVKHQGLGLIRKSRERLRNGEMPGEEISAGIAVLFAGALMLTPGFVTDAVGLLLLIPPVRHVLVGSIRRRFRSRLSPNFASPDLPSWNPTNPEDGKHRPGEDQL</sequence>
<dbReference type="NCBIfam" id="NF008528">
    <property type="entry name" value="PRK11463.1-2"/>
    <property type="match status" value="1"/>
</dbReference>
<dbReference type="PANTHER" id="PTHR35335">
    <property type="entry name" value="UPF0716 PROTEIN FXSA"/>
    <property type="match status" value="1"/>
</dbReference>
<feature type="non-terminal residue" evidence="3">
    <location>
        <position position="1"/>
    </location>
</feature>
<keyword evidence="2" id="KW-0472">Membrane</keyword>
<organism evidence="3">
    <name type="scientific">marine metagenome</name>
    <dbReference type="NCBI Taxonomy" id="408172"/>
    <lineage>
        <taxon>unclassified sequences</taxon>
        <taxon>metagenomes</taxon>
        <taxon>ecological metagenomes</taxon>
    </lineage>
</organism>
<evidence type="ECO:0000256" key="1">
    <source>
        <dbReference type="SAM" id="MobiDB-lite"/>
    </source>
</evidence>
<dbReference type="AlphaFoldDB" id="A0A382LHN8"/>
<feature type="region of interest" description="Disordered" evidence="1">
    <location>
        <begin position="132"/>
        <end position="154"/>
    </location>
</feature>
<feature type="transmembrane region" description="Helical" evidence="2">
    <location>
        <begin position="7"/>
        <end position="26"/>
    </location>
</feature>
<accession>A0A382LHN8</accession>
<evidence type="ECO:0000256" key="2">
    <source>
        <dbReference type="SAM" id="Phobius"/>
    </source>
</evidence>
<keyword evidence="2" id="KW-0812">Transmembrane</keyword>